<evidence type="ECO:0000313" key="5">
    <source>
        <dbReference type="Proteomes" id="UP001374579"/>
    </source>
</evidence>
<evidence type="ECO:0008006" key="6">
    <source>
        <dbReference type="Google" id="ProtNLM"/>
    </source>
</evidence>
<dbReference type="EMBL" id="JBAMIC010000004">
    <property type="protein sequence ID" value="KAK7108381.1"/>
    <property type="molecule type" value="Genomic_DNA"/>
</dbReference>
<reference evidence="4 5" key="1">
    <citation type="submission" date="2024-02" db="EMBL/GenBank/DDBJ databases">
        <title>Chromosome-scale genome assembly of the rough periwinkle Littorina saxatilis.</title>
        <authorList>
            <person name="De Jode A."/>
            <person name="Faria R."/>
            <person name="Formenti G."/>
            <person name="Sims Y."/>
            <person name="Smith T.P."/>
            <person name="Tracey A."/>
            <person name="Wood J.M.D."/>
            <person name="Zagrodzka Z.B."/>
            <person name="Johannesson K."/>
            <person name="Butlin R.K."/>
            <person name="Leder E.H."/>
        </authorList>
    </citation>
    <scope>NUCLEOTIDE SEQUENCE [LARGE SCALE GENOMIC DNA]</scope>
    <source>
        <strain evidence="4">Snail1</strain>
        <tissue evidence="4">Muscle</tissue>
    </source>
</reference>
<feature type="signal peptide" evidence="3">
    <location>
        <begin position="1"/>
        <end position="32"/>
    </location>
</feature>
<feature type="transmembrane region" description="Helical" evidence="2">
    <location>
        <begin position="176"/>
        <end position="201"/>
    </location>
</feature>
<feature type="region of interest" description="Disordered" evidence="1">
    <location>
        <begin position="303"/>
        <end position="353"/>
    </location>
</feature>
<proteinExistence type="predicted"/>
<feature type="compositionally biased region" description="Basic and acidic residues" evidence="1">
    <location>
        <begin position="383"/>
        <end position="394"/>
    </location>
</feature>
<protein>
    <recommendedName>
        <fullName evidence="6">SUEL-type lectin domain-containing protein</fullName>
    </recommendedName>
</protein>
<gene>
    <name evidence="4" type="ORF">V1264_016127</name>
</gene>
<feature type="chain" id="PRO_5042872747" description="SUEL-type lectin domain-containing protein" evidence="3">
    <location>
        <begin position="33"/>
        <end position="509"/>
    </location>
</feature>
<dbReference type="Gene3D" id="2.60.120.740">
    <property type="match status" value="1"/>
</dbReference>
<dbReference type="AlphaFoldDB" id="A0AAN9BNJ0"/>
<dbReference type="InterPro" id="IPR043159">
    <property type="entry name" value="Lectin_gal-bd_sf"/>
</dbReference>
<feature type="compositionally biased region" description="Polar residues" evidence="1">
    <location>
        <begin position="330"/>
        <end position="345"/>
    </location>
</feature>
<keyword evidence="2" id="KW-0812">Transmembrane</keyword>
<dbReference type="Proteomes" id="UP001374579">
    <property type="component" value="Unassembled WGS sequence"/>
</dbReference>
<evidence type="ECO:0000256" key="3">
    <source>
        <dbReference type="SAM" id="SignalP"/>
    </source>
</evidence>
<organism evidence="4 5">
    <name type="scientific">Littorina saxatilis</name>
    <dbReference type="NCBI Taxonomy" id="31220"/>
    <lineage>
        <taxon>Eukaryota</taxon>
        <taxon>Metazoa</taxon>
        <taxon>Spiralia</taxon>
        <taxon>Lophotrochozoa</taxon>
        <taxon>Mollusca</taxon>
        <taxon>Gastropoda</taxon>
        <taxon>Caenogastropoda</taxon>
        <taxon>Littorinimorpha</taxon>
        <taxon>Littorinoidea</taxon>
        <taxon>Littorinidae</taxon>
        <taxon>Littorina</taxon>
    </lineage>
</organism>
<feature type="compositionally biased region" description="Polar residues" evidence="1">
    <location>
        <begin position="500"/>
        <end position="509"/>
    </location>
</feature>
<feature type="compositionally biased region" description="Basic and acidic residues" evidence="1">
    <location>
        <begin position="431"/>
        <end position="451"/>
    </location>
</feature>
<evidence type="ECO:0000313" key="4">
    <source>
        <dbReference type="EMBL" id="KAK7108381.1"/>
    </source>
</evidence>
<feature type="region of interest" description="Disordered" evidence="1">
    <location>
        <begin position="370"/>
        <end position="509"/>
    </location>
</feature>
<sequence length="509" mass="53446">MRVRRGNAAAVVCYFAVFVWIGLFLLPSRVLCKDYTEKVCPGGQEGSPPVEVTLTCPAGQVVSLGEAIFGRNKYGACTITAGDCKDTTDAFEACEGRYNCTVHFDRPLSPNCGFATFIIVSYDCQKPLATPPPIVAVPTSPRDVDPGDATVNINVVTDTSRNNAREGTKKSNGDNIGLIVGCVLAVIVTIILLIIAIVMVVRRLACATDPPEDEEKKSSACHILTCVGTAQDENGTKSEQTTNDSSNPNTRGNEDNTGGSKRNRKQRGRRADKNQNMSPRLAPVGQEDAEEMTVAAVAVASQSAPVPSMGSAAPDASSTGEPVLPRRSSARSSLVMETSQSSASSVGMAHPVKRHSSGAKVVCGVMPDFSQEAGPGGGSGLDDVMRRGSGRDGARGGGGGGGGGGGQVMERGIKRSSWGKEGHPVVAKADVNCRTKQDTQQETRMKRKSDPESVAMATADVTKTHASSDRSHKHTARSAPDKTTAVTSSKKRPQYDAVSVPNTQTFTSC</sequence>
<feature type="compositionally biased region" description="Gly residues" evidence="1">
    <location>
        <begin position="395"/>
        <end position="407"/>
    </location>
</feature>
<feature type="region of interest" description="Disordered" evidence="1">
    <location>
        <begin position="232"/>
        <end position="288"/>
    </location>
</feature>
<evidence type="ECO:0000256" key="1">
    <source>
        <dbReference type="SAM" id="MobiDB-lite"/>
    </source>
</evidence>
<keyword evidence="5" id="KW-1185">Reference proteome</keyword>
<accession>A0AAN9BNJ0</accession>
<keyword evidence="2" id="KW-1133">Transmembrane helix</keyword>
<dbReference type="CDD" id="cd22843">
    <property type="entry name" value="Gal_Rha_Lectin-like_P113"/>
    <property type="match status" value="1"/>
</dbReference>
<comment type="caution">
    <text evidence="4">The sequence shown here is derived from an EMBL/GenBank/DDBJ whole genome shotgun (WGS) entry which is preliminary data.</text>
</comment>
<evidence type="ECO:0000256" key="2">
    <source>
        <dbReference type="SAM" id="Phobius"/>
    </source>
</evidence>
<feature type="compositionally biased region" description="Basic residues" evidence="1">
    <location>
        <begin position="261"/>
        <end position="270"/>
    </location>
</feature>
<keyword evidence="3" id="KW-0732">Signal</keyword>
<name>A0AAN9BNJ0_9CAEN</name>
<feature type="compositionally biased region" description="Polar residues" evidence="1">
    <location>
        <begin position="232"/>
        <end position="260"/>
    </location>
</feature>
<keyword evidence="2" id="KW-0472">Membrane</keyword>